<accession>A0ABS1R6I1</accession>
<evidence type="ECO:0000256" key="3">
    <source>
        <dbReference type="ARBA" id="ARBA00023163"/>
    </source>
</evidence>
<dbReference type="PANTHER" id="PTHR30146">
    <property type="entry name" value="LACI-RELATED TRANSCRIPTIONAL REPRESSOR"/>
    <property type="match status" value="1"/>
</dbReference>
<evidence type="ECO:0000259" key="5">
    <source>
        <dbReference type="PROSITE" id="PS50943"/>
    </source>
</evidence>
<dbReference type="PANTHER" id="PTHR30146:SF109">
    <property type="entry name" value="HTH-TYPE TRANSCRIPTIONAL REGULATOR GALS"/>
    <property type="match status" value="1"/>
</dbReference>
<dbReference type="Pfam" id="PF00356">
    <property type="entry name" value="LacI"/>
    <property type="match status" value="1"/>
</dbReference>
<feature type="domain" description="HTH cro/C1-type" evidence="5">
    <location>
        <begin position="6"/>
        <end position="55"/>
    </location>
</feature>
<dbReference type="InterPro" id="IPR001387">
    <property type="entry name" value="Cro/C1-type_HTH"/>
</dbReference>
<reference evidence="6 7" key="1">
    <citation type="submission" date="2021-01" db="EMBL/GenBank/DDBJ databases">
        <title>C459-1 draft genome sequence.</title>
        <authorList>
            <person name="Zhang X.-F."/>
        </authorList>
    </citation>
    <scope>NUCLEOTIDE SEQUENCE [LARGE SCALE GENOMIC DNA]</scope>
    <source>
        <strain evidence="7">C459-1</strain>
    </source>
</reference>
<dbReference type="CDD" id="cd01392">
    <property type="entry name" value="HTH_LacI"/>
    <property type="match status" value="1"/>
</dbReference>
<feature type="domain" description="HTH lacI-type" evidence="4">
    <location>
        <begin position="5"/>
        <end position="61"/>
    </location>
</feature>
<evidence type="ECO:0000256" key="1">
    <source>
        <dbReference type="ARBA" id="ARBA00023015"/>
    </source>
</evidence>
<organism evidence="6 7">
    <name type="scientific">Sphingobacterium faecale</name>
    <dbReference type="NCBI Taxonomy" id="2803775"/>
    <lineage>
        <taxon>Bacteria</taxon>
        <taxon>Pseudomonadati</taxon>
        <taxon>Bacteroidota</taxon>
        <taxon>Sphingobacteriia</taxon>
        <taxon>Sphingobacteriales</taxon>
        <taxon>Sphingobacteriaceae</taxon>
        <taxon>Sphingobacterium</taxon>
    </lineage>
</organism>
<name>A0ABS1R6I1_9SPHI</name>
<dbReference type="Pfam" id="PF13407">
    <property type="entry name" value="Peripla_BP_4"/>
    <property type="match status" value="1"/>
</dbReference>
<sequence>MIKKTSLKDIAHEAGVSIALVSYVLNGKNTKRINVETAEKIKQIAKALNYQPNQIAKSLKSNKTYTLGLIVADISNFFYSYIAGHIEDEANRFGYNVLFGSAYEDPKRFQKLLDVMLARQVDALILAIPDGAEDSLNTIKDSGVPFVLIDREFPEFGELNSIVLDNYNASASVVRKFASLGCRKVAAIGLESNLFHLQERSRGFTEIAEQILGPSTGKVYNLSEGSLPDKIQPLIKQILEEEQVDGICCFTNKIAMATLPLLLSLKVQVPKEITIICYDEVEAYKLFPYPMSFVRQPLEEMSKEAVRYLLGQDKHKVMGVRKFEAVLIDMQGYS</sequence>
<keyword evidence="1" id="KW-0805">Transcription regulation</keyword>
<dbReference type="SMART" id="SM00354">
    <property type="entry name" value="HTH_LACI"/>
    <property type="match status" value="1"/>
</dbReference>
<evidence type="ECO:0000313" key="6">
    <source>
        <dbReference type="EMBL" id="MBL1410174.1"/>
    </source>
</evidence>
<gene>
    <name evidence="6" type="ORF">JKG61_15580</name>
</gene>
<dbReference type="SUPFAM" id="SSF53822">
    <property type="entry name" value="Periplasmic binding protein-like I"/>
    <property type="match status" value="1"/>
</dbReference>
<dbReference type="Proteomes" id="UP000625283">
    <property type="component" value="Unassembled WGS sequence"/>
</dbReference>
<dbReference type="Gene3D" id="3.40.50.2300">
    <property type="match status" value="2"/>
</dbReference>
<evidence type="ECO:0000256" key="2">
    <source>
        <dbReference type="ARBA" id="ARBA00023125"/>
    </source>
</evidence>
<dbReference type="InterPro" id="IPR010982">
    <property type="entry name" value="Lambda_DNA-bd_dom_sf"/>
</dbReference>
<dbReference type="InterPro" id="IPR000843">
    <property type="entry name" value="HTH_LacI"/>
</dbReference>
<protein>
    <submittedName>
        <fullName evidence="6">LacI family DNA-binding transcriptional regulator</fullName>
    </submittedName>
</protein>
<dbReference type="InterPro" id="IPR025997">
    <property type="entry name" value="SBP_2_dom"/>
</dbReference>
<evidence type="ECO:0000259" key="4">
    <source>
        <dbReference type="PROSITE" id="PS50932"/>
    </source>
</evidence>
<dbReference type="PROSITE" id="PS50932">
    <property type="entry name" value="HTH_LACI_2"/>
    <property type="match status" value="1"/>
</dbReference>
<keyword evidence="7" id="KW-1185">Reference proteome</keyword>
<dbReference type="RefSeq" id="WP_202103869.1">
    <property type="nucleotide sequence ID" value="NZ_JAERTY010000008.1"/>
</dbReference>
<evidence type="ECO:0000313" key="7">
    <source>
        <dbReference type="Proteomes" id="UP000625283"/>
    </source>
</evidence>
<comment type="caution">
    <text evidence="6">The sequence shown here is derived from an EMBL/GenBank/DDBJ whole genome shotgun (WGS) entry which is preliminary data.</text>
</comment>
<dbReference type="SUPFAM" id="SSF47413">
    <property type="entry name" value="lambda repressor-like DNA-binding domains"/>
    <property type="match status" value="1"/>
</dbReference>
<keyword evidence="3" id="KW-0804">Transcription</keyword>
<dbReference type="EMBL" id="JAERTY010000008">
    <property type="protein sequence ID" value="MBL1410174.1"/>
    <property type="molecule type" value="Genomic_DNA"/>
</dbReference>
<dbReference type="GO" id="GO:0003677">
    <property type="term" value="F:DNA binding"/>
    <property type="evidence" value="ECO:0007669"/>
    <property type="project" value="UniProtKB-KW"/>
</dbReference>
<dbReference type="InterPro" id="IPR028082">
    <property type="entry name" value="Peripla_BP_I"/>
</dbReference>
<dbReference type="PROSITE" id="PS50943">
    <property type="entry name" value="HTH_CROC1"/>
    <property type="match status" value="1"/>
</dbReference>
<keyword evidence="2 6" id="KW-0238">DNA-binding</keyword>
<proteinExistence type="predicted"/>
<dbReference type="Gene3D" id="1.10.260.40">
    <property type="entry name" value="lambda repressor-like DNA-binding domains"/>
    <property type="match status" value="1"/>
</dbReference>